<dbReference type="GO" id="GO:0006805">
    <property type="term" value="P:xenobiotic metabolic process"/>
    <property type="evidence" value="ECO:0007669"/>
    <property type="project" value="TreeGrafter"/>
</dbReference>
<evidence type="ECO:0000256" key="3">
    <source>
        <dbReference type="ARBA" id="ARBA00004174"/>
    </source>
</evidence>
<evidence type="ECO:0000256" key="13">
    <source>
        <dbReference type="ARBA" id="ARBA00023136"/>
    </source>
</evidence>
<keyword evidence="6 14" id="KW-0349">Heme</keyword>
<organism evidence="16 17">
    <name type="scientific">Orchesella cincta</name>
    <name type="common">Springtail</name>
    <name type="synonym">Podura cincta</name>
    <dbReference type="NCBI Taxonomy" id="48709"/>
    <lineage>
        <taxon>Eukaryota</taxon>
        <taxon>Metazoa</taxon>
        <taxon>Ecdysozoa</taxon>
        <taxon>Arthropoda</taxon>
        <taxon>Hexapoda</taxon>
        <taxon>Collembola</taxon>
        <taxon>Entomobryomorpha</taxon>
        <taxon>Entomobryoidea</taxon>
        <taxon>Orchesellidae</taxon>
        <taxon>Orchesellinae</taxon>
        <taxon>Orchesella</taxon>
    </lineage>
</organism>
<comment type="subcellular location">
    <subcellularLocation>
        <location evidence="4">Endoplasmic reticulum membrane</location>
        <topology evidence="4">Peripheral membrane protein</topology>
    </subcellularLocation>
    <subcellularLocation>
        <location evidence="3">Microsome membrane</location>
        <topology evidence="3">Peripheral membrane protein</topology>
    </subcellularLocation>
</comment>
<evidence type="ECO:0000256" key="8">
    <source>
        <dbReference type="ARBA" id="ARBA00022824"/>
    </source>
</evidence>
<proteinExistence type="inferred from homology"/>
<keyword evidence="12 15" id="KW-0503">Monooxygenase</keyword>
<keyword evidence="17" id="KW-1185">Reference proteome</keyword>
<keyword evidence="9" id="KW-0492">Microsome</keyword>
<evidence type="ECO:0000256" key="2">
    <source>
        <dbReference type="ARBA" id="ARBA00003690"/>
    </source>
</evidence>
<dbReference type="PROSITE" id="PS00086">
    <property type="entry name" value="CYTOCHROME_P450"/>
    <property type="match status" value="1"/>
</dbReference>
<accession>A0A1D2MDU3</accession>
<evidence type="ECO:0000256" key="5">
    <source>
        <dbReference type="ARBA" id="ARBA00010617"/>
    </source>
</evidence>
<evidence type="ECO:0000256" key="4">
    <source>
        <dbReference type="ARBA" id="ARBA00004406"/>
    </source>
</evidence>
<keyword evidence="10 15" id="KW-0560">Oxidoreductase</keyword>
<dbReference type="PRINTS" id="PR00385">
    <property type="entry name" value="P450"/>
</dbReference>
<dbReference type="GO" id="GO:0016712">
    <property type="term" value="F:oxidoreductase activity, acting on paired donors, with incorporation or reduction of molecular oxygen, reduced flavin or flavoprotein as one donor, and incorporation of one atom of oxygen"/>
    <property type="evidence" value="ECO:0007669"/>
    <property type="project" value="TreeGrafter"/>
</dbReference>
<evidence type="ECO:0000256" key="11">
    <source>
        <dbReference type="ARBA" id="ARBA00023004"/>
    </source>
</evidence>
<dbReference type="EMBL" id="LJIJ01001694">
    <property type="protein sequence ID" value="ODM91034.1"/>
    <property type="molecule type" value="Genomic_DNA"/>
</dbReference>
<comment type="similarity">
    <text evidence="5 15">Belongs to the cytochrome P450 family.</text>
</comment>
<dbReference type="Pfam" id="PF00067">
    <property type="entry name" value="p450"/>
    <property type="match status" value="1"/>
</dbReference>
<comment type="cofactor">
    <cofactor evidence="1 14">
        <name>heme</name>
        <dbReference type="ChEBI" id="CHEBI:30413"/>
    </cofactor>
</comment>
<dbReference type="PANTHER" id="PTHR24300">
    <property type="entry name" value="CYTOCHROME P450 508A4-RELATED"/>
    <property type="match status" value="1"/>
</dbReference>
<evidence type="ECO:0000256" key="12">
    <source>
        <dbReference type="ARBA" id="ARBA00023033"/>
    </source>
</evidence>
<evidence type="ECO:0000256" key="7">
    <source>
        <dbReference type="ARBA" id="ARBA00022723"/>
    </source>
</evidence>
<dbReference type="InterPro" id="IPR001128">
    <property type="entry name" value="Cyt_P450"/>
</dbReference>
<dbReference type="STRING" id="48709.A0A1D2MDU3"/>
<comment type="caution">
    <text evidence="16">The sequence shown here is derived from an EMBL/GenBank/DDBJ whole genome shotgun (WGS) entry which is preliminary data.</text>
</comment>
<dbReference type="Proteomes" id="UP000094527">
    <property type="component" value="Unassembled WGS sequence"/>
</dbReference>
<keyword evidence="13" id="KW-0472">Membrane</keyword>
<feature type="binding site" description="axial binding residue" evidence="14">
    <location>
        <position position="448"/>
    </location>
    <ligand>
        <name>heme</name>
        <dbReference type="ChEBI" id="CHEBI:30413"/>
    </ligand>
    <ligandPart>
        <name>Fe</name>
        <dbReference type="ChEBI" id="CHEBI:18248"/>
    </ligandPart>
</feature>
<protein>
    <submittedName>
        <fullName evidence="16">Methyl farnesoate epoxidase</fullName>
    </submittedName>
</protein>
<keyword evidence="11 14" id="KW-0408">Iron</keyword>
<dbReference type="InterPro" id="IPR002401">
    <property type="entry name" value="Cyt_P450_E_grp-I"/>
</dbReference>
<name>A0A1D2MDU3_ORCCI</name>
<dbReference type="InterPro" id="IPR050182">
    <property type="entry name" value="Cytochrome_P450_fam2"/>
</dbReference>
<dbReference type="SUPFAM" id="SSF48264">
    <property type="entry name" value="Cytochrome P450"/>
    <property type="match status" value="1"/>
</dbReference>
<dbReference type="InterPro" id="IPR036396">
    <property type="entry name" value="Cyt_P450_sf"/>
</dbReference>
<evidence type="ECO:0000256" key="9">
    <source>
        <dbReference type="ARBA" id="ARBA00022848"/>
    </source>
</evidence>
<dbReference type="OrthoDB" id="3934656at2759"/>
<evidence type="ECO:0000313" key="16">
    <source>
        <dbReference type="EMBL" id="ODM91034.1"/>
    </source>
</evidence>
<dbReference type="GO" id="GO:0005789">
    <property type="term" value="C:endoplasmic reticulum membrane"/>
    <property type="evidence" value="ECO:0007669"/>
    <property type="project" value="UniProtKB-SubCell"/>
</dbReference>
<dbReference type="GO" id="GO:0006082">
    <property type="term" value="P:organic acid metabolic process"/>
    <property type="evidence" value="ECO:0007669"/>
    <property type="project" value="TreeGrafter"/>
</dbReference>
<dbReference type="GO" id="GO:0020037">
    <property type="term" value="F:heme binding"/>
    <property type="evidence" value="ECO:0007669"/>
    <property type="project" value="InterPro"/>
</dbReference>
<evidence type="ECO:0000256" key="6">
    <source>
        <dbReference type="ARBA" id="ARBA00022617"/>
    </source>
</evidence>
<reference evidence="16 17" key="1">
    <citation type="journal article" date="2016" name="Genome Biol. Evol.">
        <title>Gene Family Evolution Reflects Adaptation to Soil Environmental Stressors in the Genome of the Collembolan Orchesella cincta.</title>
        <authorList>
            <person name="Faddeeva-Vakhrusheva A."/>
            <person name="Derks M.F."/>
            <person name="Anvar S.Y."/>
            <person name="Agamennone V."/>
            <person name="Suring W."/>
            <person name="Smit S."/>
            <person name="van Straalen N.M."/>
            <person name="Roelofs D."/>
        </authorList>
    </citation>
    <scope>NUCLEOTIDE SEQUENCE [LARGE SCALE GENOMIC DNA]</scope>
    <source>
        <tissue evidence="16">Mixed pool</tissue>
    </source>
</reference>
<evidence type="ECO:0000256" key="14">
    <source>
        <dbReference type="PIRSR" id="PIRSR602401-1"/>
    </source>
</evidence>
<sequence>MLEIFISILFGLLTLFLVSLFNQNFIKNRKHLAPGPLRLPIFGNLLQIAWINSKEPHVALSKLAEVHGNIMSIQLGSVYSVCLNSFEVMDEYLTKHEFSDRYFNAWIGERSFHKRVGLVFANYPHPFNQIRRFCLKNLKDLGFGKREKMHSFIQAELVDLVNELKSSVKKNNGIHTFNNFFNLPSLNIVWSMLAGTRFEQNDPKMLKLVKMVEDFAASLSLANGVLLAFPEWKDWFPNLTGMSTQRKCFKETNDFFQEFINERKALGIYKTCPENLVDNFLREMDAGMADSENVFTEQTLVTIMSDFFMAGSETANSTLSWFVLYLILNPKVQSKLQKEVDLLVPKGTLPDAELEPKMHYVRATLAETHRMASVVLLGIPRATTEDMICGTFLVPKGTNVIANLHGIHYDKSYWKDPENFRPERFLDENGNFKNDPRLRPFGFGKRACPGEPLAQISLIHFITVLVQNFTFLPVPDEPLPSMDPVCGVTNFPQVYRALVKCRC</sequence>
<dbReference type="PRINTS" id="PR00463">
    <property type="entry name" value="EP450I"/>
</dbReference>
<dbReference type="AlphaFoldDB" id="A0A1D2MDU3"/>
<comment type="function">
    <text evidence="2">May be involved in the metabolism of insect hormones and in the breakdown of synthetic insecticides.</text>
</comment>
<evidence type="ECO:0000256" key="10">
    <source>
        <dbReference type="ARBA" id="ARBA00023002"/>
    </source>
</evidence>
<keyword evidence="8" id="KW-0256">Endoplasmic reticulum</keyword>
<dbReference type="PANTHER" id="PTHR24300:SF375">
    <property type="entry name" value="CYTOCHROME P450 FAMILY"/>
    <property type="match status" value="1"/>
</dbReference>
<dbReference type="Gene3D" id="1.10.630.10">
    <property type="entry name" value="Cytochrome P450"/>
    <property type="match status" value="1"/>
</dbReference>
<dbReference type="FunFam" id="1.10.630.10:FF:000238">
    <property type="entry name" value="Cytochrome P450 2A6"/>
    <property type="match status" value="1"/>
</dbReference>
<keyword evidence="7 14" id="KW-0479">Metal-binding</keyword>
<evidence type="ECO:0000256" key="1">
    <source>
        <dbReference type="ARBA" id="ARBA00001971"/>
    </source>
</evidence>
<evidence type="ECO:0000256" key="15">
    <source>
        <dbReference type="RuleBase" id="RU000461"/>
    </source>
</evidence>
<evidence type="ECO:0000313" key="17">
    <source>
        <dbReference type="Proteomes" id="UP000094527"/>
    </source>
</evidence>
<dbReference type="InterPro" id="IPR017972">
    <property type="entry name" value="Cyt_P450_CS"/>
</dbReference>
<dbReference type="GO" id="GO:0005506">
    <property type="term" value="F:iron ion binding"/>
    <property type="evidence" value="ECO:0007669"/>
    <property type="project" value="InterPro"/>
</dbReference>
<gene>
    <name evidence="16" type="ORF">Ocin01_15647</name>
</gene>
<dbReference type="OMA" id="ATEIICY"/>